<dbReference type="Ensembl" id="ENSLBET00000034252.1">
    <property type="protein sequence ID" value="ENSLBEP00000032792.1"/>
    <property type="gene ID" value="ENSLBEG00000024713.1"/>
</dbReference>
<dbReference type="PANTHER" id="PTHR38706:SF2">
    <property type="match status" value="1"/>
</dbReference>
<evidence type="ECO:0000313" key="2">
    <source>
        <dbReference type="Proteomes" id="UP000261660"/>
    </source>
</evidence>
<accession>A0A3Q3GHA1</accession>
<name>A0A3Q3GHA1_9LABR</name>
<sequence>MKMAGTVQVLNSIKDLKKLDFGPSVPEHSLVLLYWFANTVIINHNNEIRLTFDPRNGDYSSHPYYNHENLLDPLPRAQHDYTIGNLNQGTSVRLPSYVVHPPTSFAVGNMDRIIIRVRGDRIDQVYLTQHYSGYHHHGTEYDPAHTYLITTNLLRQIREFSMGGNYQSLLNLRDRFRSNHVTPCENQKWESAKETATSASLIESVGTEVKGHRFLCQTLNTFAVNVFFCYFSCPEKLQ</sequence>
<dbReference type="Proteomes" id="UP000261660">
    <property type="component" value="Unplaced"/>
</dbReference>
<dbReference type="PANTHER" id="PTHR38706">
    <property type="entry name" value="SI:CH211-198C19.1-RELATED"/>
    <property type="match status" value="1"/>
</dbReference>
<evidence type="ECO:0000313" key="1">
    <source>
        <dbReference type="Ensembl" id="ENSLBEP00000032792.1"/>
    </source>
</evidence>
<dbReference type="InParanoid" id="A0A3Q3GHA1"/>
<reference evidence="1" key="2">
    <citation type="submission" date="2025-09" db="UniProtKB">
        <authorList>
            <consortium name="Ensembl"/>
        </authorList>
    </citation>
    <scope>IDENTIFICATION</scope>
</reference>
<keyword evidence="2" id="KW-1185">Reference proteome</keyword>
<organism evidence="1 2">
    <name type="scientific">Labrus bergylta</name>
    <name type="common">ballan wrasse</name>
    <dbReference type="NCBI Taxonomy" id="56723"/>
    <lineage>
        <taxon>Eukaryota</taxon>
        <taxon>Metazoa</taxon>
        <taxon>Chordata</taxon>
        <taxon>Craniata</taxon>
        <taxon>Vertebrata</taxon>
        <taxon>Euteleostomi</taxon>
        <taxon>Actinopterygii</taxon>
        <taxon>Neopterygii</taxon>
        <taxon>Teleostei</taxon>
        <taxon>Neoteleostei</taxon>
        <taxon>Acanthomorphata</taxon>
        <taxon>Eupercaria</taxon>
        <taxon>Labriformes</taxon>
        <taxon>Labridae</taxon>
        <taxon>Labrus</taxon>
    </lineage>
</organism>
<dbReference type="AlphaFoldDB" id="A0A3Q3GHA1"/>
<protein>
    <submittedName>
        <fullName evidence="1">Uncharacterized protein</fullName>
    </submittedName>
</protein>
<reference evidence="1" key="1">
    <citation type="submission" date="2025-08" db="UniProtKB">
        <authorList>
            <consortium name="Ensembl"/>
        </authorList>
    </citation>
    <scope>IDENTIFICATION</scope>
</reference>
<dbReference type="GeneTree" id="ENSGT00730000111690"/>
<proteinExistence type="predicted"/>